<comment type="similarity">
    <text evidence="1">Belongs to the acyl coenzyme A hydrolase family.</text>
</comment>
<sequence length="169" mass="18842">MKAKTTKESRTIQASLVLPSDTNYHNTMFGGKMMSYIDEVAAIAAMRHCRRPVVTASIDSIDFLTPVKMGQSICLEAIVSSTGTTSMEVFVKIISENLMTGERALTATSFLTFVALDEDGKPTPVPPVIPETEEEKYLFETAEERKQMRKERKRSTEAFVGQLNIKKNI</sequence>
<evidence type="ECO:0000256" key="1">
    <source>
        <dbReference type="ARBA" id="ARBA00010458"/>
    </source>
</evidence>
<dbReference type="RefSeq" id="WP_171566487.1">
    <property type="nucleotide sequence ID" value="NZ_JAUSVZ010000010.1"/>
</dbReference>
<evidence type="ECO:0000256" key="2">
    <source>
        <dbReference type="ARBA" id="ARBA00022801"/>
    </source>
</evidence>
<evidence type="ECO:0000259" key="4">
    <source>
        <dbReference type="PROSITE" id="PS51770"/>
    </source>
</evidence>
<dbReference type="EMBL" id="OY569118">
    <property type="protein sequence ID" value="CAJ1003161.1"/>
    <property type="molecule type" value="Genomic_DNA"/>
</dbReference>
<protein>
    <submittedName>
        <fullName evidence="5">Acyl-CoA thioesterase</fullName>
    </submittedName>
</protein>
<dbReference type="InterPro" id="IPR040170">
    <property type="entry name" value="Cytosol_ACT"/>
</dbReference>
<accession>A0AA48M9J6</accession>
<dbReference type="InterPro" id="IPR033120">
    <property type="entry name" value="HOTDOG_ACOT"/>
</dbReference>
<dbReference type="InterPro" id="IPR006683">
    <property type="entry name" value="Thioestr_dom"/>
</dbReference>
<dbReference type="GO" id="GO:0006637">
    <property type="term" value="P:acyl-CoA metabolic process"/>
    <property type="evidence" value="ECO:0007669"/>
    <property type="project" value="TreeGrafter"/>
</dbReference>
<dbReference type="CDD" id="cd03442">
    <property type="entry name" value="BFIT_BACH"/>
    <property type="match status" value="1"/>
</dbReference>
<dbReference type="GO" id="GO:0009062">
    <property type="term" value="P:fatty acid catabolic process"/>
    <property type="evidence" value="ECO:0007669"/>
    <property type="project" value="TreeGrafter"/>
</dbReference>
<evidence type="ECO:0000313" key="6">
    <source>
        <dbReference type="Proteomes" id="UP001189619"/>
    </source>
</evidence>
<keyword evidence="6" id="KW-1185">Reference proteome</keyword>
<name>A0AA48M9J6_9BACL</name>
<organism evidence="5 6">
    <name type="scientific">Brevibacillus aydinogluensis</name>
    <dbReference type="NCBI Taxonomy" id="927786"/>
    <lineage>
        <taxon>Bacteria</taxon>
        <taxon>Bacillati</taxon>
        <taxon>Bacillota</taxon>
        <taxon>Bacilli</taxon>
        <taxon>Bacillales</taxon>
        <taxon>Paenibacillaceae</taxon>
        <taxon>Brevibacillus</taxon>
    </lineage>
</organism>
<dbReference type="Proteomes" id="UP001189619">
    <property type="component" value="Chromosome"/>
</dbReference>
<gene>
    <name evidence="5" type="ORF">BSPP4475_12600</name>
</gene>
<proteinExistence type="inferred from homology"/>
<reference evidence="5" key="1">
    <citation type="submission" date="2023-07" db="EMBL/GenBank/DDBJ databases">
        <authorList>
            <person name="Ivanov I."/>
            <person name="Teneva D."/>
            <person name="Stoikov I."/>
        </authorList>
    </citation>
    <scope>NUCLEOTIDE SEQUENCE</scope>
    <source>
        <strain evidence="5">4475</strain>
    </source>
</reference>
<dbReference type="PANTHER" id="PTHR11049">
    <property type="entry name" value="ACYL COENZYME A THIOESTER HYDROLASE"/>
    <property type="match status" value="1"/>
</dbReference>
<dbReference type="GO" id="GO:0052816">
    <property type="term" value="F:long-chain fatty acyl-CoA hydrolase activity"/>
    <property type="evidence" value="ECO:0007669"/>
    <property type="project" value="TreeGrafter"/>
</dbReference>
<evidence type="ECO:0000313" key="5">
    <source>
        <dbReference type="EMBL" id="CAJ1003161.1"/>
    </source>
</evidence>
<dbReference type="SUPFAM" id="SSF54637">
    <property type="entry name" value="Thioesterase/thiol ester dehydrase-isomerase"/>
    <property type="match status" value="1"/>
</dbReference>
<dbReference type="Gene3D" id="3.10.129.10">
    <property type="entry name" value="Hotdog Thioesterase"/>
    <property type="match status" value="1"/>
</dbReference>
<feature type="domain" description="HotDog ACOT-type" evidence="4">
    <location>
        <begin position="7"/>
        <end position="119"/>
    </location>
</feature>
<dbReference type="PROSITE" id="PS51770">
    <property type="entry name" value="HOTDOG_ACOT"/>
    <property type="match status" value="1"/>
</dbReference>
<dbReference type="AlphaFoldDB" id="A0AA48M9J6"/>
<dbReference type="PANTHER" id="PTHR11049:SF24">
    <property type="entry name" value="CYTOSOLIC ACYL COENZYME A THIOESTER HYDROLASE"/>
    <property type="match status" value="1"/>
</dbReference>
<evidence type="ECO:0000256" key="3">
    <source>
        <dbReference type="PROSITE-ProRule" id="PRU01106"/>
    </source>
</evidence>
<keyword evidence="2 3" id="KW-0378">Hydrolase</keyword>
<dbReference type="KEGG" id="bayd:BSPP4475_12600"/>
<dbReference type="GO" id="GO:0005829">
    <property type="term" value="C:cytosol"/>
    <property type="evidence" value="ECO:0007669"/>
    <property type="project" value="TreeGrafter"/>
</dbReference>
<dbReference type="InterPro" id="IPR029069">
    <property type="entry name" value="HotDog_dom_sf"/>
</dbReference>
<dbReference type="Pfam" id="PF03061">
    <property type="entry name" value="4HBT"/>
    <property type="match status" value="1"/>
</dbReference>